<dbReference type="SMART" id="SM00870">
    <property type="entry name" value="Asparaginase"/>
    <property type="match status" value="1"/>
</dbReference>
<dbReference type="InterPro" id="IPR027475">
    <property type="entry name" value="Asparaginase/glutaminase_AS2"/>
</dbReference>
<evidence type="ECO:0000256" key="5">
    <source>
        <dbReference type="PROSITE-ProRule" id="PRU10100"/>
    </source>
</evidence>
<sequence length="326" mass="35765">MKILLIGMGGTIASVKGENGYEASLSVKEVLDIAGIKDCEDCDFLDLKNVDSTLIQPEDWVDLAETLYKNVKKYDGIIVTHGTDTLAYTSSMISFMLRNPPIPIVFTGSMIPATEENSDAPLNLQTAIKFATSGIRGVYVAFNGKVMLGVRTSKVRTMSRDAFESINYPIIAELRGEDLVVNFIPKFNNGEVTLDLRHDPKVLVIKLIPGLSGDIFRAAVELGYRGIVIEGYGAGGIPYRGSDLLQTIEELSKEIPIVMTTQAMYDGVDLTRYKVGRLALRAGVIPAGDMTKEATVTKLMWILGHTNNVEEIKVLMRKNLVGELRD</sequence>
<dbReference type="SUPFAM" id="SSF53774">
    <property type="entry name" value="Glutaminase/Asparaginase"/>
    <property type="match status" value="1"/>
</dbReference>
<dbReference type="SFLD" id="SFLDS00057">
    <property type="entry name" value="Glutaminase/Asparaginase"/>
    <property type="match status" value="1"/>
</dbReference>
<dbReference type="PANTHER" id="PTHR11707">
    <property type="entry name" value="L-ASPARAGINASE"/>
    <property type="match status" value="1"/>
</dbReference>
<dbReference type="Gene3D" id="3.40.50.40">
    <property type="match status" value="1"/>
</dbReference>
<name>A0A5C0XRY3_PYRFU</name>
<dbReference type="PROSITE" id="PS00917">
    <property type="entry name" value="ASN_GLN_ASE_2"/>
    <property type="match status" value="1"/>
</dbReference>
<dbReference type="AlphaFoldDB" id="A0A5C0XRY3"/>
<evidence type="ECO:0000256" key="4">
    <source>
        <dbReference type="ARBA" id="ARBA00070292"/>
    </source>
</evidence>
<evidence type="ECO:0000259" key="7">
    <source>
        <dbReference type="Pfam" id="PF17763"/>
    </source>
</evidence>
<dbReference type="Pfam" id="PF00710">
    <property type="entry name" value="Asparaginase"/>
    <property type="match status" value="1"/>
</dbReference>
<comment type="similarity">
    <text evidence="1">Belongs to the asparaginase 1 family.</text>
</comment>
<feature type="domain" description="L-asparaginase N-terminal" evidence="6">
    <location>
        <begin position="2"/>
        <end position="181"/>
    </location>
</feature>
<dbReference type="PIRSF" id="PIRSF500176">
    <property type="entry name" value="L_ASNase"/>
    <property type="match status" value="1"/>
</dbReference>
<accession>A0A5C0XRY3</accession>
<dbReference type="Pfam" id="PF17763">
    <property type="entry name" value="Asparaginase_C"/>
    <property type="match status" value="1"/>
</dbReference>
<dbReference type="InterPro" id="IPR006033">
    <property type="entry name" value="AsnA_fam"/>
</dbReference>
<dbReference type="PIRSF" id="PIRSF001220">
    <property type="entry name" value="L-ASNase_gatD"/>
    <property type="match status" value="1"/>
</dbReference>
<dbReference type="Gene3D" id="3.40.50.1170">
    <property type="entry name" value="L-asparaginase, N-terminal domain"/>
    <property type="match status" value="1"/>
</dbReference>
<dbReference type="GeneID" id="13301132"/>
<dbReference type="InterPro" id="IPR040919">
    <property type="entry name" value="Asparaginase_C"/>
</dbReference>
<dbReference type="KEGG" id="pfu:PF2047"/>
<protein>
    <recommendedName>
        <fullName evidence="4">L-asparaginase</fullName>
        <ecNumber evidence="2">3.5.1.1</ecNumber>
    </recommendedName>
</protein>
<dbReference type="SMR" id="A0A5C0XRY3"/>
<dbReference type="InterPro" id="IPR036152">
    <property type="entry name" value="Asp/glu_Ase-like_sf"/>
</dbReference>
<organism evidence="8 9">
    <name type="scientific">Pyrococcus furiosus (strain ATCC 43587 / DSM 3638 / JCM 8422 / Vc1)</name>
    <dbReference type="NCBI Taxonomy" id="186497"/>
    <lineage>
        <taxon>Archaea</taxon>
        <taxon>Methanobacteriati</taxon>
        <taxon>Methanobacteriota</taxon>
        <taxon>Thermococci</taxon>
        <taxon>Thermococcales</taxon>
        <taxon>Thermococcaceae</taxon>
        <taxon>Pyrococcus</taxon>
    </lineage>
</organism>
<dbReference type="GO" id="GO:0004067">
    <property type="term" value="F:asparaginase activity"/>
    <property type="evidence" value="ECO:0007669"/>
    <property type="project" value="UniProtKB-UniRule"/>
</dbReference>
<keyword evidence="3" id="KW-0378">Hydrolase</keyword>
<dbReference type="PRINTS" id="PR00139">
    <property type="entry name" value="ASNGLNASE"/>
</dbReference>
<dbReference type="GeneID" id="41713869"/>
<dbReference type="Proteomes" id="UP000324354">
    <property type="component" value="Chromosome"/>
</dbReference>
<dbReference type="PROSITE" id="PS51732">
    <property type="entry name" value="ASN_GLN_ASE_3"/>
    <property type="match status" value="1"/>
</dbReference>
<dbReference type="InterPro" id="IPR037152">
    <property type="entry name" value="L-asparaginase_N_sf"/>
</dbReference>
<reference evidence="8 9" key="1">
    <citation type="submission" date="2017-08" db="EMBL/GenBank/DDBJ databases">
        <title>Resequencing and Reannotation of the genome of Pyrococcus furiosus type strain DSM3638.</title>
        <authorList>
            <person name="Reichelt R.M."/>
            <person name="Bunk B."/>
        </authorList>
    </citation>
    <scope>NUCLEOTIDE SEQUENCE [LARGE SCALE GENOMIC DNA]</scope>
    <source>
        <strain evidence="8 9">DSM 3638</strain>
    </source>
</reference>
<evidence type="ECO:0000313" key="9">
    <source>
        <dbReference type="Proteomes" id="UP000324354"/>
    </source>
</evidence>
<dbReference type="InterPro" id="IPR027473">
    <property type="entry name" value="L-asparaginase_C"/>
</dbReference>
<dbReference type="FunFam" id="3.40.50.1170:FF:000001">
    <property type="entry name" value="L-asparaginase 2"/>
    <property type="match status" value="1"/>
</dbReference>
<dbReference type="InterPro" id="IPR006034">
    <property type="entry name" value="Asparaginase/glutaminase-like"/>
</dbReference>
<dbReference type="InterPro" id="IPR027474">
    <property type="entry name" value="L-asparaginase_N"/>
</dbReference>
<dbReference type="InterPro" id="IPR041725">
    <property type="entry name" value="L-asparaginase_I"/>
</dbReference>
<dbReference type="PANTHER" id="PTHR11707:SF28">
    <property type="entry name" value="60 KDA LYSOPHOSPHOLIPASE"/>
    <property type="match status" value="1"/>
</dbReference>
<dbReference type="OrthoDB" id="85706at2157"/>
<dbReference type="GO" id="GO:0006520">
    <property type="term" value="P:amino acid metabolic process"/>
    <property type="evidence" value="ECO:0007669"/>
    <property type="project" value="InterPro"/>
</dbReference>
<feature type="active site" evidence="5">
    <location>
        <position position="83"/>
    </location>
</feature>
<dbReference type="RefSeq" id="WP_011013191.1">
    <property type="nucleotide sequence ID" value="NC_003413.1"/>
</dbReference>
<evidence type="ECO:0000259" key="6">
    <source>
        <dbReference type="Pfam" id="PF00710"/>
    </source>
</evidence>
<proteinExistence type="inferred from homology"/>
<evidence type="ECO:0000313" key="8">
    <source>
        <dbReference type="EMBL" id="QEK79637.1"/>
    </source>
</evidence>
<evidence type="ECO:0000256" key="1">
    <source>
        <dbReference type="ARBA" id="ARBA00010518"/>
    </source>
</evidence>
<dbReference type="CDD" id="cd08963">
    <property type="entry name" value="L-asparaginase_I"/>
    <property type="match status" value="1"/>
</dbReference>
<dbReference type="EC" id="3.5.1.1" evidence="2"/>
<feature type="domain" description="Asparaginase/glutaminase C-terminal" evidence="7">
    <location>
        <begin position="201"/>
        <end position="316"/>
    </location>
</feature>
<evidence type="ECO:0000256" key="3">
    <source>
        <dbReference type="ARBA" id="ARBA00022801"/>
    </source>
</evidence>
<evidence type="ECO:0000256" key="2">
    <source>
        <dbReference type="ARBA" id="ARBA00012920"/>
    </source>
</evidence>
<dbReference type="EMBL" id="CP023154">
    <property type="protein sequence ID" value="QEK79637.1"/>
    <property type="molecule type" value="Genomic_DNA"/>
</dbReference>
<gene>
    <name evidence="8" type="ORF">PFDSM3638_10320</name>
</gene>
<dbReference type="NCBIfam" id="TIGR00519">
    <property type="entry name" value="asnASE_I"/>
    <property type="match status" value="1"/>
</dbReference>